<proteinExistence type="predicted"/>
<dbReference type="EMBL" id="BAAAMR010000050">
    <property type="protein sequence ID" value="GAA2148957.1"/>
    <property type="molecule type" value="Genomic_DNA"/>
</dbReference>
<protein>
    <submittedName>
        <fullName evidence="2">Uncharacterized protein</fullName>
    </submittedName>
</protein>
<comment type="caution">
    <text evidence="2">The sequence shown here is derived from an EMBL/GenBank/DDBJ whole genome shotgun (WGS) entry which is preliminary data.</text>
</comment>
<feature type="region of interest" description="Disordered" evidence="1">
    <location>
        <begin position="1"/>
        <end position="20"/>
    </location>
</feature>
<organism evidence="2 3">
    <name type="scientific">Actinomadura napierensis</name>
    <dbReference type="NCBI Taxonomy" id="267854"/>
    <lineage>
        <taxon>Bacteria</taxon>
        <taxon>Bacillati</taxon>
        <taxon>Actinomycetota</taxon>
        <taxon>Actinomycetes</taxon>
        <taxon>Streptosporangiales</taxon>
        <taxon>Thermomonosporaceae</taxon>
        <taxon>Actinomadura</taxon>
    </lineage>
</organism>
<evidence type="ECO:0000256" key="1">
    <source>
        <dbReference type="SAM" id="MobiDB-lite"/>
    </source>
</evidence>
<name>A0ABN2ZWT5_9ACTN</name>
<gene>
    <name evidence="2" type="ORF">GCM10009727_52170</name>
</gene>
<reference evidence="2 3" key="1">
    <citation type="journal article" date="2019" name="Int. J. Syst. Evol. Microbiol.">
        <title>The Global Catalogue of Microorganisms (GCM) 10K type strain sequencing project: providing services to taxonomists for standard genome sequencing and annotation.</title>
        <authorList>
            <consortium name="The Broad Institute Genomics Platform"/>
            <consortium name="The Broad Institute Genome Sequencing Center for Infectious Disease"/>
            <person name="Wu L."/>
            <person name="Ma J."/>
        </authorList>
    </citation>
    <scope>NUCLEOTIDE SEQUENCE [LARGE SCALE GENOMIC DNA]</scope>
    <source>
        <strain evidence="2 3">JCM 13850</strain>
    </source>
</reference>
<dbReference type="Proteomes" id="UP001501020">
    <property type="component" value="Unassembled WGS sequence"/>
</dbReference>
<evidence type="ECO:0000313" key="2">
    <source>
        <dbReference type="EMBL" id="GAA2148957.1"/>
    </source>
</evidence>
<feature type="compositionally biased region" description="Pro residues" evidence="1">
    <location>
        <begin position="1"/>
        <end position="15"/>
    </location>
</feature>
<evidence type="ECO:0000313" key="3">
    <source>
        <dbReference type="Proteomes" id="UP001501020"/>
    </source>
</evidence>
<keyword evidence="3" id="KW-1185">Reference proteome</keyword>
<sequence length="131" mass="13849">MTAPSPDTPPLPLGPAEPVHGCEPRLRELARRLEQRNWACELTGAGTADTALRATPPAANSARVAVVVVRDCGADPYFAFASTPHRQFALVDDLDRAVRVIKHVYGSARPPAPYVPEGFVEAAAALAVGDP</sequence>
<accession>A0ABN2ZWT5</accession>